<dbReference type="PANTHER" id="PTHR43174:SF3">
    <property type="entry name" value="UDP-N-ACETYLGLUCOSAMINE 2-EPIMERASE"/>
    <property type="match status" value="1"/>
</dbReference>
<keyword evidence="2" id="KW-1133">Transmembrane helix</keyword>
<dbReference type="SUPFAM" id="SSF53756">
    <property type="entry name" value="UDP-Glycosyltransferase/glycogen phosphorylase"/>
    <property type="match status" value="1"/>
</dbReference>
<evidence type="ECO:0000256" key="1">
    <source>
        <dbReference type="RuleBase" id="RU003513"/>
    </source>
</evidence>
<comment type="caution">
    <text evidence="4">The sequence shown here is derived from an EMBL/GenBank/DDBJ whole genome shotgun (WGS) entry which is preliminary data.</text>
</comment>
<gene>
    <name evidence="4" type="ORF">UT17_C0007G0006</name>
</gene>
<dbReference type="AlphaFoldDB" id="A0A0G0LU19"/>
<dbReference type="PANTHER" id="PTHR43174">
    <property type="entry name" value="UDP-N-ACETYLGLUCOSAMINE 2-EPIMERASE"/>
    <property type="match status" value="1"/>
</dbReference>
<evidence type="ECO:0000256" key="2">
    <source>
        <dbReference type="SAM" id="Phobius"/>
    </source>
</evidence>
<accession>A0A0G0LU19</accession>
<dbReference type="Proteomes" id="UP000034774">
    <property type="component" value="Unassembled WGS sequence"/>
</dbReference>
<protein>
    <submittedName>
        <fullName evidence="4">UDP-N-acetylglucosamine 2-epimerase</fullName>
    </submittedName>
</protein>
<dbReference type="InterPro" id="IPR003331">
    <property type="entry name" value="UDP_GlcNAc_Epimerase_2_dom"/>
</dbReference>
<feature type="transmembrane region" description="Helical" evidence="2">
    <location>
        <begin position="68"/>
        <end position="85"/>
    </location>
</feature>
<dbReference type="InterPro" id="IPR029767">
    <property type="entry name" value="WecB-like"/>
</dbReference>
<reference evidence="4 5" key="1">
    <citation type="journal article" date="2015" name="Nature">
        <title>rRNA introns, odd ribosomes, and small enigmatic genomes across a large radiation of phyla.</title>
        <authorList>
            <person name="Brown C.T."/>
            <person name="Hug L.A."/>
            <person name="Thomas B.C."/>
            <person name="Sharon I."/>
            <person name="Castelle C.J."/>
            <person name="Singh A."/>
            <person name="Wilkins M.J."/>
            <person name="Williams K.H."/>
            <person name="Banfield J.F."/>
        </authorList>
    </citation>
    <scope>NUCLEOTIDE SEQUENCE [LARGE SCALE GENOMIC DNA]</scope>
</reference>
<keyword evidence="2" id="KW-0812">Transmembrane</keyword>
<keyword evidence="1" id="KW-0413">Isomerase</keyword>
<evidence type="ECO:0000313" key="4">
    <source>
        <dbReference type="EMBL" id="KKQ91480.1"/>
    </source>
</evidence>
<feature type="domain" description="UDP-N-acetylglucosamine 2-epimerase" evidence="3">
    <location>
        <begin position="99"/>
        <end position="326"/>
    </location>
</feature>
<dbReference type="Pfam" id="PF02350">
    <property type="entry name" value="Epimerase_2"/>
    <property type="match status" value="1"/>
</dbReference>
<organism evidence="4 5">
    <name type="scientific">Candidatus Woesebacteria bacterium GW2011_GWB1_39_10</name>
    <dbReference type="NCBI Taxonomy" id="1618572"/>
    <lineage>
        <taxon>Bacteria</taxon>
        <taxon>Candidatus Woeseibacteriota</taxon>
    </lineage>
</organism>
<dbReference type="STRING" id="1618572.UT17_C0007G0006"/>
<feature type="transmembrane region" description="Helical" evidence="2">
    <location>
        <begin position="97"/>
        <end position="117"/>
    </location>
</feature>
<dbReference type="Gene3D" id="3.40.50.2000">
    <property type="entry name" value="Glycogen Phosphorylase B"/>
    <property type="match status" value="2"/>
</dbReference>
<keyword evidence="2" id="KW-0472">Membrane</keyword>
<proteinExistence type="inferred from homology"/>
<sequence length="359" mass="41676">MKIYFFIGTTAELIRIAPIIKELKKRNIEYKLITSGQVGINFKDLKGYIGDIKPDIAFKEKERKSSPFNFFLWAIRTFFVALIILEREFRKIDKRKVYFVICGDPVSTSIGALVAFLNGLRIVHIESGDLSFNLLEPFPEEICRNINLMFANILFPPGKWAYDNLRSINKPKINTHYNTSLECFKWAINKKRSIPSGLKNKKYYILILHRQEHIFFRKNWSKQTLSRVLSHADPDMTCVLFNYAATVEIVRSIENKPKNILIMPPVSYPEFLSIIKKSQFIATDGATNQYEAYLIGKPCLILRDFTEQIEGLDKNVVLYKSNEETLKEFMSNYNRLTTRTVTTNIKPSKIIVDSLVKLF</sequence>
<dbReference type="GO" id="GO:0016853">
    <property type="term" value="F:isomerase activity"/>
    <property type="evidence" value="ECO:0007669"/>
    <property type="project" value="UniProtKB-KW"/>
</dbReference>
<comment type="similarity">
    <text evidence="1">Belongs to the UDP-N-acetylglucosamine 2-epimerase family.</text>
</comment>
<evidence type="ECO:0000313" key="5">
    <source>
        <dbReference type="Proteomes" id="UP000034774"/>
    </source>
</evidence>
<evidence type="ECO:0000259" key="3">
    <source>
        <dbReference type="Pfam" id="PF02350"/>
    </source>
</evidence>
<name>A0A0G0LU19_9BACT</name>
<dbReference type="EMBL" id="LBVU01000007">
    <property type="protein sequence ID" value="KKQ91480.1"/>
    <property type="molecule type" value="Genomic_DNA"/>
</dbReference>